<organism evidence="1 2">
    <name type="scientific">Taklimakanibacter albus</name>
    <dbReference type="NCBI Taxonomy" id="2800327"/>
    <lineage>
        <taxon>Bacteria</taxon>
        <taxon>Pseudomonadati</taxon>
        <taxon>Pseudomonadota</taxon>
        <taxon>Alphaproteobacteria</taxon>
        <taxon>Hyphomicrobiales</taxon>
        <taxon>Aestuariivirgaceae</taxon>
        <taxon>Taklimakanibacter</taxon>
    </lineage>
</organism>
<evidence type="ECO:0000313" key="2">
    <source>
        <dbReference type="Proteomes" id="UP000616151"/>
    </source>
</evidence>
<reference evidence="1" key="1">
    <citation type="submission" date="2021-01" db="EMBL/GenBank/DDBJ databases">
        <authorList>
            <person name="Sun Q."/>
        </authorList>
    </citation>
    <scope>NUCLEOTIDE SEQUENCE</scope>
    <source>
        <strain evidence="1">YIM B02566</strain>
    </source>
</reference>
<proteinExistence type="predicted"/>
<protein>
    <submittedName>
        <fullName evidence="1">M23 family metallopeptidase</fullName>
    </submittedName>
</protein>
<gene>
    <name evidence="1" type="ORF">JHL16_17245</name>
</gene>
<evidence type="ECO:0000313" key="1">
    <source>
        <dbReference type="EMBL" id="MBK1868101.1"/>
    </source>
</evidence>
<dbReference type="EMBL" id="JAENHL010000007">
    <property type="protein sequence ID" value="MBK1868101.1"/>
    <property type="molecule type" value="Genomic_DNA"/>
</dbReference>
<accession>A0ACC5R6H4</accession>
<dbReference type="Proteomes" id="UP000616151">
    <property type="component" value="Unassembled WGS sequence"/>
</dbReference>
<comment type="caution">
    <text evidence="1">The sequence shown here is derived from an EMBL/GenBank/DDBJ whole genome shotgun (WGS) entry which is preliminary data.</text>
</comment>
<name>A0ACC5R6H4_9HYPH</name>
<keyword evidence="2" id="KW-1185">Reference proteome</keyword>
<sequence length="562" mass="60761">MIARGNKHTGNLPVAVNGASQPVHVEQFDADFDDPFAAEPTRPSHWLLTTCIAGIAGTLVIGAAILGFVGSSGYSNDAMASISTRDTLRSNTASGGFLESVALRPFGESSFEDEEETPEVSGEFVIPQRGVTGEAVYPGISAGDLPYGGGGRTVVLDAELAVASVNAENITTISKTPPPEPTDETITLAAGSTLIDEIVSRGVTREAAQALVASIEPVFPTKQFKDGTEFELTLEQQQDFYGRYVIFPVRLAFRPGPTENILVEADEDGHFVARIDGEKEGTASRYANYDHFRTKARVGSSLYATAKDYKVPDYITAELTRVFAYDVDFQRQVKASDSFEVFYGNPLTGSSKKRKVLHYAQLTLGGKTKTYYRFTDADGQTDYYDEQGRSATKSLLKTPVSGFKLTSGFGMRRHPLLGYNKMHTGIDFGAPYGTPIRAAGTGKIEVAGRFGSYGIAVKLQHSGKYETLYAHMSRLADGIRPGGNVRQGQVIGYVGSTGRSTGPHLHYEVRIKDRPVNPTRVKASGGRQLAGKDMKSFQSLKTRIIAMMKVAPTGTRVAQVQQ</sequence>